<accession>A0A0F9SJG1</accession>
<proteinExistence type="predicted"/>
<name>A0A0F9SJG1_9ZZZZ</name>
<dbReference type="EMBL" id="LAZR01000432">
    <property type="protein sequence ID" value="KKN69100.1"/>
    <property type="molecule type" value="Genomic_DNA"/>
</dbReference>
<feature type="non-terminal residue" evidence="1">
    <location>
        <position position="1"/>
    </location>
</feature>
<dbReference type="AlphaFoldDB" id="A0A0F9SJG1"/>
<comment type="caution">
    <text evidence="1">The sequence shown here is derived from an EMBL/GenBank/DDBJ whole genome shotgun (WGS) entry which is preliminary data.</text>
</comment>
<organism evidence="1">
    <name type="scientific">marine sediment metagenome</name>
    <dbReference type="NCBI Taxonomy" id="412755"/>
    <lineage>
        <taxon>unclassified sequences</taxon>
        <taxon>metagenomes</taxon>
        <taxon>ecological metagenomes</taxon>
    </lineage>
</organism>
<protein>
    <recommendedName>
        <fullName evidence="2">ATPase dynein-related AAA domain-containing protein</fullName>
    </recommendedName>
</protein>
<gene>
    <name evidence="1" type="ORF">LCGC14_0443890</name>
</gene>
<reference evidence="1" key="1">
    <citation type="journal article" date="2015" name="Nature">
        <title>Complex archaea that bridge the gap between prokaryotes and eukaryotes.</title>
        <authorList>
            <person name="Spang A."/>
            <person name="Saw J.H."/>
            <person name="Jorgensen S.L."/>
            <person name="Zaremba-Niedzwiedzka K."/>
            <person name="Martijn J."/>
            <person name="Lind A.E."/>
            <person name="van Eijk R."/>
            <person name="Schleper C."/>
            <person name="Guy L."/>
            <person name="Ettema T.J."/>
        </authorList>
    </citation>
    <scope>NUCLEOTIDE SEQUENCE</scope>
</reference>
<dbReference type="Gene3D" id="3.40.50.300">
    <property type="entry name" value="P-loop containing nucleotide triphosphate hydrolases"/>
    <property type="match status" value="1"/>
</dbReference>
<dbReference type="InterPro" id="IPR027417">
    <property type="entry name" value="P-loop_NTPase"/>
</dbReference>
<evidence type="ECO:0008006" key="2">
    <source>
        <dbReference type="Google" id="ProtNLM"/>
    </source>
</evidence>
<evidence type="ECO:0000313" key="1">
    <source>
        <dbReference type="EMBL" id="KKN69100.1"/>
    </source>
</evidence>
<sequence length="351" mass="40081">CVDIRLAQMEPGDLTGIPVDASSGEAYNNQWQAYLEQHRIERPDVNVHELAKQFQKEQDRVMTWTRPEWFPTEGYGILFVDEFNRQDRLTYNASFELVLDGGIGRHRLPDGWMVVAAGNPISDDEDYNVYSLDDAMISRFCHITVIPDPSEWLQWASANALDPDVINFIAMNNRHLGIEKPKFELNIKPDPRVWHRVSDLKPFLPLHLRSEVIAGLVGRDLATSFLKTIATKDKPIDPRKILASFEEVYEQVVEYVGVPGNNRTDILSASNDLLVGILEKREKDQHPLTPNEGMNLRGYLLTIPDDMAMVVLRKALLWRTCNQELMKDPDLRAKMETHRQTLVDVGAIPAK</sequence>
<dbReference type="SUPFAM" id="SSF52540">
    <property type="entry name" value="P-loop containing nucleoside triphosphate hydrolases"/>
    <property type="match status" value="1"/>
</dbReference>